<dbReference type="Proteomes" id="UP000235347">
    <property type="component" value="Unassembled WGS sequence"/>
</dbReference>
<comment type="caution">
    <text evidence="1">The sequence shown here is derived from an EMBL/GenBank/DDBJ whole genome shotgun (WGS) entry which is preliminary data.</text>
</comment>
<name>A0A2N7VGY0_9BURK</name>
<organism evidence="1 2">
    <name type="scientific">Trinickia soli</name>
    <dbReference type="NCBI Taxonomy" id="380675"/>
    <lineage>
        <taxon>Bacteria</taxon>
        <taxon>Pseudomonadati</taxon>
        <taxon>Pseudomonadota</taxon>
        <taxon>Betaproteobacteria</taxon>
        <taxon>Burkholderiales</taxon>
        <taxon>Burkholderiaceae</taxon>
        <taxon>Trinickia</taxon>
    </lineage>
</organism>
<dbReference type="AlphaFoldDB" id="A0A2N7VGY0"/>
<accession>A0A2N7VGY0</accession>
<sequence>MRRASRGRGVGGMSARLSESTMHAAVPAAGAAFDERIASIAASMRAPAGTGMRFSYGWPFFRYSDDNSHRLVLMAEGSVVMGPRAV</sequence>
<protein>
    <submittedName>
        <fullName evidence="1">Uncharacterized protein</fullName>
    </submittedName>
</protein>
<proteinExistence type="predicted"/>
<gene>
    <name evidence="1" type="ORF">C0Z19_25765</name>
</gene>
<evidence type="ECO:0000313" key="2">
    <source>
        <dbReference type="Proteomes" id="UP000235347"/>
    </source>
</evidence>
<dbReference type="EMBL" id="PNYB01000035">
    <property type="protein sequence ID" value="PMS16413.1"/>
    <property type="molecule type" value="Genomic_DNA"/>
</dbReference>
<keyword evidence="2" id="KW-1185">Reference proteome</keyword>
<evidence type="ECO:0000313" key="1">
    <source>
        <dbReference type="EMBL" id="PMS16413.1"/>
    </source>
</evidence>
<reference evidence="1 2" key="1">
    <citation type="submission" date="2018-01" db="EMBL/GenBank/DDBJ databases">
        <title>Whole genome analyses suggest that Burkholderia sensu lato contains two further novel genera in the rhizoxinica-symbiotica group Mycetohabitans gen. nov., and Trinickia gen. nov.: implications for the evolution of diazotrophy and nodulation in the Burkholderiaceae.</title>
        <authorList>
            <person name="Estrada-de los Santos P."/>
            <person name="Palmer M."/>
            <person name="Chavez-Ramirez B."/>
            <person name="Beukes C."/>
            <person name="Steenkamp E.T."/>
            <person name="Hirsch A.M."/>
            <person name="Manyaka P."/>
            <person name="Maluk M."/>
            <person name="Lafos M."/>
            <person name="Crook M."/>
            <person name="Gross E."/>
            <person name="Simon M.F."/>
            <person name="Bueno dos Reis Junior F."/>
            <person name="Poole P.S."/>
            <person name="Venter S.N."/>
            <person name="James E.K."/>
        </authorList>
    </citation>
    <scope>NUCLEOTIDE SEQUENCE [LARGE SCALE GENOMIC DNA]</scope>
    <source>
        <strain evidence="1 2">GP25-8</strain>
    </source>
</reference>